<proteinExistence type="predicted"/>
<reference evidence="3" key="1">
    <citation type="submission" date="2016-10" db="EMBL/GenBank/DDBJ databases">
        <authorList>
            <person name="Varghese N."/>
            <person name="Submissions S."/>
        </authorList>
    </citation>
    <scope>NUCLEOTIDE SEQUENCE [LARGE SCALE GENOMIC DNA]</scope>
    <source>
        <strain evidence="3">DSM 217</strain>
    </source>
</reference>
<evidence type="ECO:0000256" key="1">
    <source>
        <dbReference type="SAM" id="Phobius"/>
    </source>
</evidence>
<sequence length="98" mass="10521">MIVENGCDRSLTVRAIARTTDKRRVSCRGGRSRVGDRADRLRENPLQSLGLVIRVMVGLTAATIGLALYTDRVGKAHGSPGRQADARYAWLDAGANAA</sequence>
<keyword evidence="1" id="KW-0472">Membrane</keyword>
<keyword evidence="1" id="KW-0812">Transmembrane</keyword>
<evidence type="ECO:0000313" key="2">
    <source>
        <dbReference type="EMBL" id="SDX30774.1"/>
    </source>
</evidence>
<organism evidence="2 3">
    <name type="scientific">Thiocapsa roseopersicina</name>
    <dbReference type="NCBI Taxonomy" id="1058"/>
    <lineage>
        <taxon>Bacteria</taxon>
        <taxon>Pseudomonadati</taxon>
        <taxon>Pseudomonadota</taxon>
        <taxon>Gammaproteobacteria</taxon>
        <taxon>Chromatiales</taxon>
        <taxon>Chromatiaceae</taxon>
        <taxon>Thiocapsa</taxon>
    </lineage>
</organism>
<dbReference type="Proteomes" id="UP000198816">
    <property type="component" value="Unassembled WGS sequence"/>
</dbReference>
<protein>
    <submittedName>
        <fullName evidence="2">Uncharacterized protein</fullName>
    </submittedName>
</protein>
<name>A0A1H3ANP2_THIRO</name>
<gene>
    <name evidence="2" type="ORF">SAMN05421783_12065</name>
</gene>
<accession>A0A1H3ANP2</accession>
<feature type="transmembrane region" description="Helical" evidence="1">
    <location>
        <begin position="51"/>
        <end position="69"/>
    </location>
</feature>
<keyword evidence="1" id="KW-1133">Transmembrane helix</keyword>
<dbReference type="EMBL" id="FNNZ01000020">
    <property type="protein sequence ID" value="SDX30774.1"/>
    <property type="molecule type" value="Genomic_DNA"/>
</dbReference>
<dbReference type="STRING" id="1058.SAMN05421783_12065"/>
<dbReference type="AlphaFoldDB" id="A0A1H3ANP2"/>
<evidence type="ECO:0000313" key="3">
    <source>
        <dbReference type="Proteomes" id="UP000198816"/>
    </source>
</evidence>
<keyword evidence="3" id="KW-1185">Reference proteome</keyword>